<keyword evidence="2" id="KW-1185">Reference proteome</keyword>
<name>A0A3M8Q4Q9_9GAMM</name>
<dbReference type="OrthoDB" id="6687905at2"/>
<dbReference type="AlphaFoldDB" id="A0A3M8Q4Q9"/>
<dbReference type="RefSeq" id="WP_123095611.1">
    <property type="nucleotide sequence ID" value="NZ_RIZG01000004.1"/>
</dbReference>
<protein>
    <submittedName>
        <fullName evidence="1">DUF2947 family protein</fullName>
    </submittedName>
</protein>
<gene>
    <name evidence="1" type="ORF">EBI00_09070</name>
</gene>
<organism evidence="1 2">
    <name type="scientific">Marinomonas hwangdonensis</name>
    <dbReference type="NCBI Taxonomy" id="1053647"/>
    <lineage>
        <taxon>Bacteria</taxon>
        <taxon>Pseudomonadati</taxon>
        <taxon>Pseudomonadota</taxon>
        <taxon>Gammaproteobacteria</taxon>
        <taxon>Oceanospirillales</taxon>
        <taxon>Oceanospirillaceae</taxon>
        <taxon>Marinomonas</taxon>
    </lineage>
</organism>
<dbReference type="EMBL" id="RIZG01000004">
    <property type="protein sequence ID" value="RNF51098.1"/>
    <property type="molecule type" value="Genomic_DNA"/>
</dbReference>
<accession>A0A3M8Q4Q9</accession>
<dbReference type="Proteomes" id="UP000280507">
    <property type="component" value="Unassembled WGS sequence"/>
</dbReference>
<dbReference type="Pfam" id="PF11163">
    <property type="entry name" value="DUF2947"/>
    <property type="match status" value="1"/>
</dbReference>
<comment type="caution">
    <text evidence="1">The sequence shown here is derived from an EMBL/GenBank/DDBJ whole genome shotgun (WGS) entry which is preliminary data.</text>
</comment>
<proteinExistence type="predicted"/>
<dbReference type="InterPro" id="IPR021334">
    <property type="entry name" value="DUF2947"/>
</dbReference>
<evidence type="ECO:0000313" key="2">
    <source>
        <dbReference type="Proteomes" id="UP000280507"/>
    </source>
</evidence>
<sequence length="160" mass="18708">MYQSLDQFPKNWIFKRQDPKVMPEDLQAIRLLSEERAAQIWRDYVSDGQVHPDHFTANDWLNKDAAKVTDGKLQWEKVWDSEQSALPDAVLEHFASWGEDTTVFFCCHSDVVFELPWGVFQRCWKAFLFLDNGPVLVGKKKKHAAQFHSNGWMNLLLRVV</sequence>
<evidence type="ECO:0000313" key="1">
    <source>
        <dbReference type="EMBL" id="RNF51098.1"/>
    </source>
</evidence>
<reference evidence="1 2" key="1">
    <citation type="journal article" date="2012" name="Int. J. Syst. Evol. Microbiol.">
        <title>Marinomonas hwangdonensis sp. nov., isolated from seawater.</title>
        <authorList>
            <person name="Jung Y.T."/>
            <person name="Oh T.K."/>
            <person name="Yoon J.H."/>
        </authorList>
    </citation>
    <scope>NUCLEOTIDE SEQUENCE [LARGE SCALE GENOMIC DNA]</scope>
    <source>
        <strain evidence="1 2">HDW-15</strain>
    </source>
</reference>